<organism evidence="2 3">
    <name type="scientific">Dorcoceras hygrometricum</name>
    <dbReference type="NCBI Taxonomy" id="472368"/>
    <lineage>
        <taxon>Eukaryota</taxon>
        <taxon>Viridiplantae</taxon>
        <taxon>Streptophyta</taxon>
        <taxon>Embryophyta</taxon>
        <taxon>Tracheophyta</taxon>
        <taxon>Spermatophyta</taxon>
        <taxon>Magnoliopsida</taxon>
        <taxon>eudicotyledons</taxon>
        <taxon>Gunneridae</taxon>
        <taxon>Pentapetalae</taxon>
        <taxon>asterids</taxon>
        <taxon>lamiids</taxon>
        <taxon>Lamiales</taxon>
        <taxon>Gesneriaceae</taxon>
        <taxon>Didymocarpoideae</taxon>
        <taxon>Trichosporeae</taxon>
        <taxon>Loxocarpinae</taxon>
        <taxon>Dorcoceras</taxon>
    </lineage>
</organism>
<protein>
    <submittedName>
        <fullName evidence="2">Uncharacterized protein</fullName>
    </submittedName>
</protein>
<keyword evidence="3" id="KW-1185">Reference proteome</keyword>
<evidence type="ECO:0000313" key="2">
    <source>
        <dbReference type="EMBL" id="KZV36939.1"/>
    </source>
</evidence>
<proteinExistence type="predicted"/>
<feature type="region of interest" description="Disordered" evidence="1">
    <location>
        <begin position="1"/>
        <end position="21"/>
    </location>
</feature>
<dbReference type="AlphaFoldDB" id="A0A2Z7BR56"/>
<accession>A0A2Z7BR56</accession>
<dbReference type="Proteomes" id="UP000250235">
    <property type="component" value="Unassembled WGS sequence"/>
</dbReference>
<reference evidence="2 3" key="1">
    <citation type="journal article" date="2015" name="Proc. Natl. Acad. Sci. U.S.A.">
        <title>The resurrection genome of Boea hygrometrica: A blueprint for survival of dehydration.</title>
        <authorList>
            <person name="Xiao L."/>
            <person name="Yang G."/>
            <person name="Zhang L."/>
            <person name="Yang X."/>
            <person name="Zhao S."/>
            <person name="Ji Z."/>
            <person name="Zhou Q."/>
            <person name="Hu M."/>
            <person name="Wang Y."/>
            <person name="Chen M."/>
            <person name="Xu Y."/>
            <person name="Jin H."/>
            <person name="Xiao X."/>
            <person name="Hu G."/>
            <person name="Bao F."/>
            <person name="Hu Y."/>
            <person name="Wan P."/>
            <person name="Li L."/>
            <person name="Deng X."/>
            <person name="Kuang T."/>
            <person name="Xiang C."/>
            <person name="Zhu J.K."/>
            <person name="Oliver M.J."/>
            <person name="He Y."/>
        </authorList>
    </citation>
    <scope>NUCLEOTIDE SEQUENCE [LARGE SCALE GENOMIC DNA]</scope>
    <source>
        <strain evidence="3">cv. XS01</strain>
    </source>
</reference>
<feature type="compositionally biased region" description="Low complexity" evidence="1">
    <location>
        <begin position="50"/>
        <end position="70"/>
    </location>
</feature>
<feature type="region of interest" description="Disordered" evidence="1">
    <location>
        <begin position="217"/>
        <end position="248"/>
    </location>
</feature>
<feature type="region of interest" description="Disordered" evidence="1">
    <location>
        <begin position="50"/>
        <end position="74"/>
    </location>
</feature>
<sequence length="275" mass="29994">MGCPGQARTKPRSKIFSRRNHLPEIVAGRRPPPLFHVRHSTTRWLCVARPGRAQPPSSSAQQRASSGRSSCAIVRQPTSKWSASIREAGGQLSASISATSAQINTARRPLLSASTRDMRNQVRARHANGEGAAASLRYNLKFEILDTFMAKIVLKDPSLCFDTTVGKAVADPDPVSRRRSGSLKFKRRDTRLAPTSFTRKPAIQTVGGGRLRLIKSTTGSKVPSSACTRRPDEISTDGNSSSRWPEQVRRGKAAAAWWPTAAAASEEREAAEWVL</sequence>
<evidence type="ECO:0000256" key="1">
    <source>
        <dbReference type="SAM" id="MobiDB-lite"/>
    </source>
</evidence>
<gene>
    <name evidence="2" type="ORF">F511_25764</name>
</gene>
<feature type="compositionally biased region" description="Basic residues" evidence="1">
    <location>
        <begin position="9"/>
        <end position="20"/>
    </location>
</feature>
<feature type="compositionally biased region" description="Polar residues" evidence="1">
    <location>
        <begin position="217"/>
        <end position="227"/>
    </location>
</feature>
<dbReference type="EMBL" id="KV003182">
    <property type="protein sequence ID" value="KZV36939.1"/>
    <property type="molecule type" value="Genomic_DNA"/>
</dbReference>
<evidence type="ECO:0000313" key="3">
    <source>
        <dbReference type="Proteomes" id="UP000250235"/>
    </source>
</evidence>
<name>A0A2Z7BR56_9LAMI</name>